<comment type="caution">
    <text evidence="4">The sequence shown here is derived from an EMBL/GenBank/DDBJ whole genome shotgun (WGS) entry which is preliminary data.</text>
</comment>
<dbReference type="SUPFAM" id="SSF46689">
    <property type="entry name" value="Homeodomain-like"/>
    <property type="match status" value="1"/>
</dbReference>
<evidence type="ECO:0000256" key="1">
    <source>
        <dbReference type="ARBA" id="ARBA00023125"/>
    </source>
</evidence>
<proteinExistence type="predicted"/>
<dbReference type="Pfam" id="PF00440">
    <property type="entry name" value="TetR_N"/>
    <property type="match status" value="1"/>
</dbReference>
<keyword evidence="5" id="KW-1185">Reference proteome</keyword>
<dbReference type="PROSITE" id="PS50977">
    <property type="entry name" value="HTH_TETR_2"/>
    <property type="match status" value="1"/>
</dbReference>
<dbReference type="GO" id="GO:0003677">
    <property type="term" value="F:DNA binding"/>
    <property type="evidence" value="ECO:0007669"/>
    <property type="project" value="UniProtKB-UniRule"/>
</dbReference>
<feature type="DNA-binding region" description="H-T-H motif" evidence="2">
    <location>
        <begin position="34"/>
        <end position="53"/>
    </location>
</feature>
<dbReference type="PANTHER" id="PTHR43479:SF7">
    <property type="entry name" value="TETR-FAMILY TRANSCRIPTIONAL REGULATOR"/>
    <property type="match status" value="1"/>
</dbReference>
<dbReference type="Gene3D" id="1.10.357.10">
    <property type="entry name" value="Tetracycline Repressor, domain 2"/>
    <property type="match status" value="1"/>
</dbReference>
<dbReference type="PRINTS" id="PR00455">
    <property type="entry name" value="HTHTETR"/>
</dbReference>
<sequence length="213" mass="24076">MSPEVGDRRVRRSRRLLRDALVSLVLERGYADIKVEDITERADLGRATFYSHYTDKDDLLGQVVTDLQEELDRRLRPLLAADAQGFTGKPVLEMFRHADEERDAYRVVLRGEGDGRALRQLVEARTQAAAAVFSARAEHFGVTPRIDVEVLARAWVGEQISVLQWWLEADPRPLSPEAVTEMLLDLSLRGRYWANGFEGRPPVVGAEGGPERR</sequence>
<dbReference type="InterPro" id="IPR050624">
    <property type="entry name" value="HTH-type_Tx_Regulator"/>
</dbReference>
<gene>
    <name evidence="4" type="ORF">SO3561_08482</name>
</gene>
<dbReference type="InterPro" id="IPR001647">
    <property type="entry name" value="HTH_TetR"/>
</dbReference>
<evidence type="ECO:0000256" key="2">
    <source>
        <dbReference type="PROSITE-ProRule" id="PRU00335"/>
    </source>
</evidence>
<evidence type="ECO:0000313" key="5">
    <source>
        <dbReference type="Proteomes" id="UP000217446"/>
    </source>
</evidence>
<reference evidence="5" key="1">
    <citation type="submission" date="2017-05" db="EMBL/GenBank/DDBJ databases">
        <title>Streptomyces olivochromogenes NBRC 3561 whole genome shotgun sequence.</title>
        <authorList>
            <person name="Dohra H."/>
            <person name="Kodani S."/>
        </authorList>
    </citation>
    <scope>NUCLEOTIDE SEQUENCE [LARGE SCALE GENOMIC DNA]</scope>
    <source>
        <strain evidence="5">NBRC 3561</strain>
    </source>
</reference>
<dbReference type="STRING" id="1963.AQJ27_40580"/>
<dbReference type="InterPro" id="IPR009057">
    <property type="entry name" value="Homeodomain-like_sf"/>
</dbReference>
<feature type="domain" description="HTH tetR-type" evidence="3">
    <location>
        <begin position="11"/>
        <end position="71"/>
    </location>
</feature>
<name>A0A250VS45_STROL</name>
<dbReference type="Proteomes" id="UP000217446">
    <property type="component" value="Unassembled WGS sequence"/>
</dbReference>
<dbReference type="AlphaFoldDB" id="A0A250VS45"/>
<evidence type="ECO:0000313" key="4">
    <source>
        <dbReference type="EMBL" id="GAX56914.1"/>
    </source>
</evidence>
<evidence type="ECO:0000259" key="3">
    <source>
        <dbReference type="PROSITE" id="PS50977"/>
    </source>
</evidence>
<protein>
    <submittedName>
        <fullName evidence="4">TetR family transcriptional regulator</fullName>
    </submittedName>
</protein>
<organism evidence="4 5">
    <name type="scientific">Streptomyces olivochromogenes</name>
    <dbReference type="NCBI Taxonomy" id="1963"/>
    <lineage>
        <taxon>Bacteria</taxon>
        <taxon>Bacillati</taxon>
        <taxon>Actinomycetota</taxon>
        <taxon>Actinomycetes</taxon>
        <taxon>Kitasatosporales</taxon>
        <taxon>Streptomycetaceae</taxon>
        <taxon>Streptomyces</taxon>
    </lineage>
</organism>
<dbReference type="EMBL" id="BDQI01000030">
    <property type="protein sequence ID" value="GAX56914.1"/>
    <property type="molecule type" value="Genomic_DNA"/>
</dbReference>
<keyword evidence="1 2" id="KW-0238">DNA-binding</keyword>
<dbReference type="PANTHER" id="PTHR43479">
    <property type="entry name" value="ACREF/ENVCD OPERON REPRESSOR-RELATED"/>
    <property type="match status" value="1"/>
</dbReference>
<accession>A0A250VS45</accession>
<dbReference type="RefSeq" id="WP_067380588.1">
    <property type="nucleotide sequence ID" value="NZ_BDQI01000030.1"/>
</dbReference>